<dbReference type="SUPFAM" id="SSF110738">
    <property type="entry name" value="Glycerate kinase I"/>
    <property type="match status" value="1"/>
</dbReference>
<dbReference type="EMBL" id="CP006911">
    <property type="protein sequence ID" value="ALE01467.1"/>
    <property type="molecule type" value="Genomic_DNA"/>
</dbReference>
<evidence type="ECO:0000256" key="1">
    <source>
        <dbReference type="ARBA" id="ARBA00006284"/>
    </source>
</evidence>
<dbReference type="PIRSF" id="PIRSF006078">
    <property type="entry name" value="GlxK"/>
    <property type="match status" value="1"/>
</dbReference>
<dbReference type="RefSeq" id="WP_053819700.1">
    <property type="nucleotide sequence ID" value="NZ_CP006911.1"/>
</dbReference>
<accession>A0A0M4M1T7</accession>
<evidence type="ECO:0000313" key="5">
    <source>
        <dbReference type="EMBL" id="ALE01467.1"/>
    </source>
</evidence>
<dbReference type="Gene3D" id="3.40.50.10350">
    <property type="entry name" value="Glycerate kinase, domain 1"/>
    <property type="match status" value="1"/>
</dbReference>
<protein>
    <submittedName>
        <fullName evidence="5">Glycerate kinase</fullName>
    </submittedName>
</protein>
<dbReference type="InterPro" id="IPR004381">
    <property type="entry name" value="Glycerate_kinase"/>
</dbReference>
<dbReference type="InterPro" id="IPR018193">
    <property type="entry name" value="Glyc_kinase_flavodox-like_fold"/>
</dbReference>
<dbReference type="AlphaFoldDB" id="A0A0M4M1T7"/>
<dbReference type="Gene3D" id="3.90.1510.10">
    <property type="entry name" value="Glycerate kinase, domain 2"/>
    <property type="match status" value="1"/>
</dbReference>
<dbReference type="GO" id="GO:0008887">
    <property type="term" value="F:glycerate kinase activity"/>
    <property type="evidence" value="ECO:0007669"/>
    <property type="project" value="UniProtKB-UniRule"/>
</dbReference>
<keyword evidence="6" id="KW-1185">Reference proteome</keyword>
<evidence type="ECO:0000313" key="6">
    <source>
        <dbReference type="Proteomes" id="UP000068905"/>
    </source>
</evidence>
<dbReference type="InterPro" id="IPR018197">
    <property type="entry name" value="Glycerate_kinase_RE-like"/>
</dbReference>
<dbReference type="PANTHER" id="PTHR21599">
    <property type="entry name" value="GLYCERATE KINASE"/>
    <property type="match status" value="1"/>
</dbReference>
<organism evidence="5 6">
    <name type="scientific">Candidatus Pseudothioglobus singularis PS1</name>
    <dbReference type="NCBI Taxonomy" id="1125411"/>
    <lineage>
        <taxon>Bacteria</taxon>
        <taxon>Pseudomonadati</taxon>
        <taxon>Pseudomonadota</taxon>
        <taxon>Gammaproteobacteria</taxon>
        <taxon>Candidatus Pseudothioglobaceae</taxon>
        <taxon>Candidatus Pseudothioglobus</taxon>
    </lineage>
</organism>
<evidence type="ECO:0000256" key="4">
    <source>
        <dbReference type="PIRNR" id="PIRNR006078"/>
    </source>
</evidence>
<gene>
    <name evidence="5" type="ORF">W908_01895</name>
</gene>
<evidence type="ECO:0000256" key="2">
    <source>
        <dbReference type="ARBA" id="ARBA00022679"/>
    </source>
</evidence>
<dbReference type="STRING" id="1125411.W908_01895"/>
<dbReference type="PANTHER" id="PTHR21599:SF0">
    <property type="entry name" value="GLYCERATE KINASE"/>
    <property type="match status" value="1"/>
</dbReference>
<dbReference type="OrthoDB" id="9774290at2"/>
<name>A0A0M4M1T7_9GAMM</name>
<dbReference type="InterPro" id="IPR036129">
    <property type="entry name" value="Glycerate_kinase_sf"/>
</dbReference>
<keyword evidence="3 4" id="KW-0418">Kinase</keyword>
<sequence>MKIVIAPDSFKETLSAFEVASTIESSFQNVFPEAEIIKIPIADGGEGTVEAMVRATDGSFEFSEVEGPMGNITSAKWGMLGNSKTAVIEIAEACGLHLVQANKRNPMTASSFGVGQLVVAALDKGAKKIIIGLGGSATNDGGYGFLRAIGVQFLDSEGNELNGHFETLSLLSDINFNHIDTRIKNTSIEIACDVDNPLLGEKGASKVFAAQKGASNKMIEELESIMTNYYEIISSQLGSQLNDRPGFGAAGGLGFGISAFINSELKSGINIVLEALNFNQYLLDADLVITGEGRIDSQSKRGKAPIGVIKYANQLNCKVIVIAGSVDDPKTFNQKFNVTNSYGIVNAKFSIEKAFEDPYGCLKSVSQKAAEDFKVLVT</sequence>
<dbReference type="PATRIC" id="fig|1125411.7.peg.375"/>
<dbReference type="Pfam" id="PF02595">
    <property type="entry name" value="Gly_kinase"/>
    <property type="match status" value="1"/>
</dbReference>
<dbReference type="GO" id="GO:0031388">
    <property type="term" value="P:organic acid phosphorylation"/>
    <property type="evidence" value="ECO:0007669"/>
    <property type="project" value="UniProtKB-UniRule"/>
</dbReference>
<proteinExistence type="inferred from homology"/>
<keyword evidence="2 4" id="KW-0808">Transferase</keyword>
<dbReference type="KEGG" id="tsn:W908_01895"/>
<dbReference type="NCBIfam" id="TIGR00045">
    <property type="entry name" value="glycerate kinase"/>
    <property type="match status" value="1"/>
</dbReference>
<reference evidence="5 6" key="1">
    <citation type="journal article" date="2015" name="Genome Announc.">
        <title>Genome Sequence of 'Candidatus Thioglobus singularis' Strain PS1, a Mixotroph from the SUP05 Clade of Marine Gammaproteobacteria.</title>
        <authorList>
            <person name="Marshall K.T."/>
            <person name="Morris R.M."/>
        </authorList>
    </citation>
    <scope>NUCLEOTIDE SEQUENCE [LARGE SCALE GENOMIC DNA]</scope>
    <source>
        <strain evidence="5 6">PS1</strain>
    </source>
</reference>
<evidence type="ECO:0000256" key="3">
    <source>
        <dbReference type="ARBA" id="ARBA00022777"/>
    </source>
</evidence>
<dbReference type="Proteomes" id="UP000068905">
    <property type="component" value="Chromosome"/>
</dbReference>
<comment type="similarity">
    <text evidence="1 4">Belongs to the glycerate kinase type-1 family.</text>
</comment>